<evidence type="ECO:0000313" key="11">
    <source>
        <dbReference type="Proteomes" id="UP000006729"/>
    </source>
</evidence>
<dbReference type="GO" id="GO:0000976">
    <property type="term" value="F:transcription cis-regulatory region binding"/>
    <property type="evidence" value="ECO:0000318"/>
    <property type="project" value="GO_Central"/>
</dbReference>
<dbReference type="PRINTS" id="PR00367">
    <property type="entry name" value="ETHRSPELEMNT"/>
</dbReference>
<evidence type="ECO:0000256" key="3">
    <source>
        <dbReference type="ARBA" id="ARBA00023016"/>
    </source>
</evidence>
<keyword evidence="6" id="KW-0804">Transcription</keyword>
<keyword evidence="7" id="KW-0539">Nucleus</keyword>
<protein>
    <recommendedName>
        <fullName evidence="9">AP2/ERF domain-containing protein</fullName>
    </recommendedName>
</protein>
<keyword evidence="3" id="KW-0346">Stress response</keyword>
<dbReference type="InterPro" id="IPR036955">
    <property type="entry name" value="AP2/ERF_dom_sf"/>
</dbReference>
<evidence type="ECO:0000313" key="10">
    <source>
        <dbReference type="EMBL" id="PNT30865.2"/>
    </source>
</evidence>
<sequence>MSIDMEDSLRQSSLLGFSSKDRKRRRNGCESIEDTLARWKKHNKLQVSKVPGKGSKKGCMKGKGGPENMNCRYRGVRQRTWGKWVAEIREPVKKCSLMNKQGSRLWLGTFSTAIEAACAYDYAAKLMYGPNAILNFPDYPVQSGNHLDNMSSSITATETSSTESRTALDSYEDNKVDKLKINHCGSREGNNQSGFSRICAVDESEEEVEKIRVAESSAMELKAVEWNLTDDWKSSHHIEAEAPVLREEIDGECAGILRSWGCYGINNRYGFLQNETENVEHKKLKNEVVESSMSTRLNECVDSDYDMRTDHKPIYDVEKPLMREAAAGEEFSGLKFSNYNPFETTHDHMNPGLCNQEIDIKPFIQDISDNSVLKGGGNYGYDPAKVGSASHLQSRRPSGLSCQLQTPSTNLPGSLSYFQEADIGLGWNFDLSQQDFNGGLVGEPGLLDQWYPELQF</sequence>
<dbReference type="EMBL" id="CM009295">
    <property type="protein sequence ID" value="PNT30865.2"/>
    <property type="molecule type" value="Genomic_DNA"/>
</dbReference>
<dbReference type="Proteomes" id="UP000006729">
    <property type="component" value="Chromosome 6"/>
</dbReference>
<reference evidence="10 11" key="1">
    <citation type="journal article" date="2006" name="Science">
        <title>The genome of black cottonwood, Populus trichocarpa (Torr. &amp; Gray).</title>
        <authorList>
            <person name="Tuskan G.A."/>
            <person name="Difazio S."/>
            <person name="Jansson S."/>
            <person name="Bohlmann J."/>
            <person name="Grigoriev I."/>
            <person name="Hellsten U."/>
            <person name="Putnam N."/>
            <person name="Ralph S."/>
            <person name="Rombauts S."/>
            <person name="Salamov A."/>
            <person name="Schein J."/>
            <person name="Sterck L."/>
            <person name="Aerts A."/>
            <person name="Bhalerao R.R."/>
            <person name="Bhalerao R.P."/>
            <person name="Blaudez D."/>
            <person name="Boerjan W."/>
            <person name="Brun A."/>
            <person name="Brunner A."/>
            <person name="Busov V."/>
            <person name="Campbell M."/>
            <person name="Carlson J."/>
            <person name="Chalot M."/>
            <person name="Chapman J."/>
            <person name="Chen G.L."/>
            <person name="Cooper D."/>
            <person name="Coutinho P.M."/>
            <person name="Couturier J."/>
            <person name="Covert S."/>
            <person name="Cronk Q."/>
            <person name="Cunningham R."/>
            <person name="Davis J."/>
            <person name="Degroeve S."/>
            <person name="Dejardin A."/>
            <person name="Depamphilis C."/>
            <person name="Detter J."/>
            <person name="Dirks B."/>
            <person name="Dubchak I."/>
            <person name="Duplessis S."/>
            <person name="Ehlting J."/>
            <person name="Ellis B."/>
            <person name="Gendler K."/>
            <person name="Goodstein D."/>
            <person name="Gribskov M."/>
            <person name="Grimwood J."/>
            <person name="Groover A."/>
            <person name="Gunter L."/>
            <person name="Hamberger B."/>
            <person name="Heinze B."/>
            <person name="Helariutta Y."/>
            <person name="Henrissat B."/>
            <person name="Holligan D."/>
            <person name="Holt R."/>
            <person name="Huang W."/>
            <person name="Islam-Faridi N."/>
            <person name="Jones S."/>
            <person name="Jones-Rhoades M."/>
            <person name="Jorgensen R."/>
            <person name="Joshi C."/>
            <person name="Kangasjarvi J."/>
            <person name="Karlsson J."/>
            <person name="Kelleher C."/>
            <person name="Kirkpatrick R."/>
            <person name="Kirst M."/>
            <person name="Kohler A."/>
            <person name="Kalluri U."/>
            <person name="Larimer F."/>
            <person name="Leebens-Mack J."/>
            <person name="Leple J.C."/>
            <person name="Locascio P."/>
            <person name="Lou Y."/>
            <person name="Lucas S."/>
            <person name="Martin F."/>
            <person name="Montanini B."/>
            <person name="Napoli C."/>
            <person name="Nelson D.R."/>
            <person name="Nelson C."/>
            <person name="Nieminen K."/>
            <person name="Nilsson O."/>
            <person name="Pereda V."/>
            <person name="Peter G."/>
            <person name="Philippe R."/>
            <person name="Pilate G."/>
            <person name="Poliakov A."/>
            <person name="Razumovskaya J."/>
            <person name="Richardson P."/>
            <person name="Rinaldi C."/>
            <person name="Ritland K."/>
            <person name="Rouze P."/>
            <person name="Ryaboy D."/>
            <person name="Schmutz J."/>
            <person name="Schrader J."/>
            <person name="Segerman B."/>
            <person name="Shin H."/>
            <person name="Siddiqui A."/>
            <person name="Sterky F."/>
            <person name="Terry A."/>
            <person name="Tsai C.J."/>
            <person name="Uberbacher E."/>
            <person name="Unneberg P."/>
            <person name="Vahala J."/>
            <person name="Wall K."/>
            <person name="Wessler S."/>
            <person name="Yang G."/>
            <person name="Yin T."/>
            <person name="Douglas C."/>
            <person name="Marra M."/>
            <person name="Sandberg G."/>
            <person name="Van de Peer Y."/>
            <person name="Rokhsar D."/>
        </authorList>
    </citation>
    <scope>NUCLEOTIDE SEQUENCE [LARGE SCALE GENOMIC DNA]</scope>
    <source>
        <strain evidence="11">cv. Nisqually</strain>
    </source>
</reference>
<evidence type="ECO:0000256" key="4">
    <source>
        <dbReference type="ARBA" id="ARBA00023125"/>
    </source>
</evidence>
<evidence type="ECO:0000256" key="7">
    <source>
        <dbReference type="ARBA" id="ARBA00023242"/>
    </source>
</evidence>
<dbReference type="AlphaFoldDB" id="A0A2K2A017"/>
<dbReference type="GO" id="GO:0005634">
    <property type="term" value="C:nucleus"/>
    <property type="evidence" value="ECO:0000318"/>
    <property type="project" value="GO_Central"/>
</dbReference>
<evidence type="ECO:0000256" key="6">
    <source>
        <dbReference type="ARBA" id="ARBA00023163"/>
    </source>
</evidence>
<evidence type="ECO:0000256" key="1">
    <source>
        <dbReference type="ARBA" id="ARBA00004123"/>
    </source>
</evidence>
<dbReference type="GO" id="GO:0006950">
    <property type="term" value="P:response to stress"/>
    <property type="evidence" value="ECO:0000318"/>
    <property type="project" value="GO_Central"/>
</dbReference>
<dbReference type="PANTHER" id="PTHR31241:SF62">
    <property type="entry name" value="DEHYDRATION-RESPONSIVE ELEMENT-BINDING PROTEIN 2D"/>
    <property type="match status" value="1"/>
</dbReference>
<dbReference type="GO" id="GO:0045893">
    <property type="term" value="P:positive regulation of DNA-templated transcription"/>
    <property type="evidence" value="ECO:0000318"/>
    <property type="project" value="GO_Central"/>
</dbReference>
<dbReference type="STRING" id="3694.A0A2K2A017"/>
<dbReference type="InterPro" id="IPR016177">
    <property type="entry name" value="DNA-bd_dom_sf"/>
</dbReference>
<proteinExistence type="inferred from homology"/>
<accession>A0A2K2A017</accession>
<dbReference type="SMART" id="SM00380">
    <property type="entry name" value="AP2"/>
    <property type="match status" value="1"/>
</dbReference>
<dbReference type="FunFam" id="3.30.730.10:FF:000001">
    <property type="entry name" value="Ethylene-responsive transcription factor 2"/>
    <property type="match status" value="1"/>
</dbReference>
<keyword evidence="2" id="KW-0805">Transcription regulation</keyword>
<keyword evidence="5" id="KW-0010">Activator</keyword>
<name>A0A2K2A017_POPTR</name>
<evidence type="ECO:0000256" key="8">
    <source>
        <dbReference type="ARBA" id="ARBA00024343"/>
    </source>
</evidence>
<feature type="domain" description="AP2/ERF" evidence="9">
    <location>
        <begin position="72"/>
        <end position="137"/>
    </location>
</feature>
<gene>
    <name evidence="10" type="ORF">POPTR_006G104200</name>
</gene>
<dbReference type="InParanoid" id="A0A2K2A017"/>
<comment type="subcellular location">
    <subcellularLocation>
        <location evidence="1">Nucleus</location>
    </subcellularLocation>
</comment>
<dbReference type="Gene3D" id="3.30.730.10">
    <property type="entry name" value="AP2/ERF domain"/>
    <property type="match status" value="1"/>
</dbReference>
<keyword evidence="4" id="KW-0238">DNA-binding</keyword>
<dbReference type="PROSITE" id="PS51032">
    <property type="entry name" value="AP2_ERF"/>
    <property type="match status" value="1"/>
</dbReference>
<dbReference type="PANTHER" id="PTHR31241">
    <property type="entry name" value="DEHYDRATION-RESPONSIVE ELEMENT-BINDING PROTEIN 2C"/>
    <property type="match status" value="1"/>
</dbReference>
<evidence type="ECO:0000256" key="2">
    <source>
        <dbReference type="ARBA" id="ARBA00023015"/>
    </source>
</evidence>
<dbReference type="InterPro" id="IPR001471">
    <property type="entry name" value="AP2/ERF_dom"/>
</dbReference>
<dbReference type="SUPFAM" id="SSF54171">
    <property type="entry name" value="DNA-binding domain"/>
    <property type="match status" value="1"/>
</dbReference>
<dbReference type="CDD" id="cd00018">
    <property type="entry name" value="AP2"/>
    <property type="match status" value="1"/>
</dbReference>
<evidence type="ECO:0000256" key="5">
    <source>
        <dbReference type="ARBA" id="ARBA00023159"/>
    </source>
</evidence>
<dbReference type="ExpressionAtlas" id="A0A2K2A017">
    <property type="expression patterns" value="baseline and differential"/>
</dbReference>
<keyword evidence="11" id="KW-1185">Reference proteome</keyword>
<organism evidence="10 11">
    <name type="scientific">Populus trichocarpa</name>
    <name type="common">Western balsam poplar</name>
    <name type="synonym">Populus balsamifera subsp. trichocarpa</name>
    <dbReference type="NCBI Taxonomy" id="3694"/>
    <lineage>
        <taxon>Eukaryota</taxon>
        <taxon>Viridiplantae</taxon>
        <taxon>Streptophyta</taxon>
        <taxon>Embryophyta</taxon>
        <taxon>Tracheophyta</taxon>
        <taxon>Spermatophyta</taxon>
        <taxon>Magnoliopsida</taxon>
        <taxon>eudicotyledons</taxon>
        <taxon>Gunneridae</taxon>
        <taxon>Pentapetalae</taxon>
        <taxon>rosids</taxon>
        <taxon>fabids</taxon>
        <taxon>Malpighiales</taxon>
        <taxon>Salicaceae</taxon>
        <taxon>Saliceae</taxon>
        <taxon>Populus</taxon>
    </lineage>
</organism>
<dbReference type="GO" id="GO:0003700">
    <property type="term" value="F:DNA-binding transcription factor activity"/>
    <property type="evidence" value="ECO:0000318"/>
    <property type="project" value="GO_Central"/>
</dbReference>
<comment type="similarity">
    <text evidence="8">Belongs to the AP2/ERF transcription factor family. ERF subfamily.</text>
</comment>
<dbReference type="Pfam" id="PF00847">
    <property type="entry name" value="AP2"/>
    <property type="match status" value="1"/>
</dbReference>
<evidence type="ECO:0000259" key="9">
    <source>
        <dbReference type="PROSITE" id="PS51032"/>
    </source>
</evidence>